<evidence type="ECO:0000256" key="3">
    <source>
        <dbReference type="ARBA" id="ARBA00023082"/>
    </source>
</evidence>
<comment type="caution">
    <text evidence="9">The sequence shown here is derived from an EMBL/GenBank/DDBJ whole genome shotgun (WGS) entry which is preliminary data.</text>
</comment>
<organism evidence="9 10">
    <name type="scientific">Phreatobacter oligotrophus</name>
    <dbReference type="NCBI Taxonomy" id="1122261"/>
    <lineage>
        <taxon>Bacteria</taxon>
        <taxon>Pseudomonadati</taxon>
        <taxon>Pseudomonadota</taxon>
        <taxon>Alphaproteobacteria</taxon>
        <taxon>Hyphomicrobiales</taxon>
        <taxon>Phreatobacteraceae</taxon>
        <taxon>Phreatobacter</taxon>
    </lineage>
</organism>
<proteinExistence type="inferred from homology"/>
<keyword evidence="10" id="KW-1185">Reference proteome</keyword>
<feature type="domain" description="RNA polymerase sigma factor 70 region 4 type 2" evidence="8">
    <location>
        <begin position="147"/>
        <end position="198"/>
    </location>
</feature>
<keyword evidence="5 6" id="KW-0804">Transcription</keyword>
<dbReference type="RefSeq" id="WP_245902074.1">
    <property type="nucleotide sequence ID" value="NZ_PZZL01000007.1"/>
</dbReference>
<evidence type="ECO:0000256" key="2">
    <source>
        <dbReference type="ARBA" id="ARBA00023015"/>
    </source>
</evidence>
<dbReference type="InterPro" id="IPR013325">
    <property type="entry name" value="RNA_pol_sigma_r2"/>
</dbReference>
<dbReference type="InterPro" id="IPR000838">
    <property type="entry name" value="RNA_pol_sigma70_ECF_CS"/>
</dbReference>
<dbReference type="InterPro" id="IPR013324">
    <property type="entry name" value="RNA_pol_sigma_r3/r4-like"/>
</dbReference>
<evidence type="ECO:0000313" key="10">
    <source>
        <dbReference type="Proteomes" id="UP000241808"/>
    </source>
</evidence>
<dbReference type="InterPro" id="IPR036388">
    <property type="entry name" value="WH-like_DNA-bd_sf"/>
</dbReference>
<evidence type="ECO:0000256" key="5">
    <source>
        <dbReference type="ARBA" id="ARBA00023163"/>
    </source>
</evidence>
<dbReference type="GO" id="GO:0003677">
    <property type="term" value="F:DNA binding"/>
    <property type="evidence" value="ECO:0007669"/>
    <property type="project" value="UniProtKB-KW"/>
</dbReference>
<dbReference type="Proteomes" id="UP000241808">
    <property type="component" value="Unassembled WGS sequence"/>
</dbReference>
<evidence type="ECO:0000256" key="4">
    <source>
        <dbReference type="ARBA" id="ARBA00023125"/>
    </source>
</evidence>
<dbReference type="Pfam" id="PF04542">
    <property type="entry name" value="Sigma70_r2"/>
    <property type="match status" value="1"/>
</dbReference>
<keyword evidence="4 6" id="KW-0238">DNA-binding</keyword>
<dbReference type="GO" id="GO:0006352">
    <property type="term" value="P:DNA-templated transcription initiation"/>
    <property type="evidence" value="ECO:0007669"/>
    <property type="project" value="InterPro"/>
</dbReference>
<evidence type="ECO:0000256" key="6">
    <source>
        <dbReference type="RuleBase" id="RU000716"/>
    </source>
</evidence>
<dbReference type="GO" id="GO:0016987">
    <property type="term" value="F:sigma factor activity"/>
    <property type="evidence" value="ECO:0007669"/>
    <property type="project" value="UniProtKB-KW"/>
</dbReference>
<comment type="similarity">
    <text evidence="1 6">Belongs to the sigma-70 factor family. ECF subfamily.</text>
</comment>
<keyword evidence="2 6" id="KW-0805">Transcription regulation</keyword>
<dbReference type="EMBL" id="PZZL01000007">
    <property type="protein sequence ID" value="PTM52769.1"/>
    <property type="molecule type" value="Genomic_DNA"/>
</dbReference>
<feature type="domain" description="RNA polymerase sigma-70 region 2" evidence="7">
    <location>
        <begin position="49"/>
        <end position="117"/>
    </location>
</feature>
<dbReference type="InterPro" id="IPR007627">
    <property type="entry name" value="RNA_pol_sigma70_r2"/>
</dbReference>
<dbReference type="SUPFAM" id="SSF88659">
    <property type="entry name" value="Sigma3 and sigma4 domains of RNA polymerase sigma factors"/>
    <property type="match status" value="1"/>
</dbReference>
<evidence type="ECO:0000313" key="9">
    <source>
        <dbReference type="EMBL" id="PTM52769.1"/>
    </source>
</evidence>
<dbReference type="InterPro" id="IPR013249">
    <property type="entry name" value="RNA_pol_sigma70_r4_t2"/>
</dbReference>
<protein>
    <recommendedName>
        <fullName evidence="6">RNA polymerase sigma factor</fullName>
    </recommendedName>
</protein>
<evidence type="ECO:0000256" key="1">
    <source>
        <dbReference type="ARBA" id="ARBA00010641"/>
    </source>
</evidence>
<dbReference type="InterPro" id="IPR039425">
    <property type="entry name" value="RNA_pol_sigma-70-like"/>
</dbReference>
<evidence type="ECO:0000259" key="8">
    <source>
        <dbReference type="Pfam" id="PF08281"/>
    </source>
</evidence>
<dbReference type="Pfam" id="PF08281">
    <property type="entry name" value="Sigma70_r4_2"/>
    <property type="match status" value="1"/>
</dbReference>
<accession>A0A2T4YZY7</accession>
<sequence length="206" mass="22825">MSGALAIHTDLSAPRFRGPHRRAGAALVDANALIQSIAQSSDRQAFVKLFDHFAPRVKALLIRQGTPPDLAEELAQETLLMVWRKAALFDPSRAGASTWIAAIARNLRIDAARREKRSRLPEVFDIIQGEEPEQPDQVLSGSERDSRVRAALTNLSPDQLRVVQLAFMEGLSHQDVAKRLSIPLGTVKSRLRLAMARLRGVLEDLR</sequence>
<dbReference type="InterPro" id="IPR014284">
    <property type="entry name" value="RNA_pol_sigma-70_dom"/>
</dbReference>
<dbReference type="PANTHER" id="PTHR43133">
    <property type="entry name" value="RNA POLYMERASE ECF-TYPE SIGMA FACTO"/>
    <property type="match status" value="1"/>
</dbReference>
<dbReference type="PROSITE" id="PS01063">
    <property type="entry name" value="SIGMA70_ECF"/>
    <property type="match status" value="1"/>
</dbReference>
<dbReference type="PANTHER" id="PTHR43133:SF62">
    <property type="entry name" value="RNA POLYMERASE SIGMA FACTOR SIGZ"/>
    <property type="match status" value="1"/>
</dbReference>
<dbReference type="SUPFAM" id="SSF88946">
    <property type="entry name" value="Sigma2 domain of RNA polymerase sigma factors"/>
    <property type="match status" value="1"/>
</dbReference>
<dbReference type="Gene3D" id="1.10.1740.10">
    <property type="match status" value="1"/>
</dbReference>
<evidence type="ECO:0000259" key="7">
    <source>
        <dbReference type="Pfam" id="PF04542"/>
    </source>
</evidence>
<keyword evidence="3 6" id="KW-0731">Sigma factor</keyword>
<dbReference type="NCBIfam" id="TIGR02937">
    <property type="entry name" value="sigma70-ECF"/>
    <property type="match status" value="1"/>
</dbReference>
<dbReference type="CDD" id="cd06171">
    <property type="entry name" value="Sigma70_r4"/>
    <property type="match status" value="1"/>
</dbReference>
<name>A0A2T4YZY7_9HYPH</name>
<gene>
    <name evidence="9" type="ORF">C8P69_10746</name>
</gene>
<dbReference type="AlphaFoldDB" id="A0A2T4YZY7"/>
<dbReference type="Gene3D" id="1.10.10.10">
    <property type="entry name" value="Winged helix-like DNA-binding domain superfamily/Winged helix DNA-binding domain"/>
    <property type="match status" value="1"/>
</dbReference>
<reference evidence="9 10" key="1">
    <citation type="submission" date="2018-04" db="EMBL/GenBank/DDBJ databases">
        <title>Genomic Encyclopedia of Archaeal and Bacterial Type Strains, Phase II (KMG-II): from individual species to whole genera.</title>
        <authorList>
            <person name="Goeker M."/>
        </authorList>
    </citation>
    <scope>NUCLEOTIDE SEQUENCE [LARGE SCALE GENOMIC DNA]</scope>
    <source>
        <strain evidence="9 10">DSM 25521</strain>
    </source>
</reference>